<keyword evidence="11" id="KW-0067">ATP-binding</keyword>
<dbReference type="GO" id="GO:0004822">
    <property type="term" value="F:isoleucine-tRNA ligase activity"/>
    <property type="evidence" value="ECO:0007669"/>
    <property type="project" value="UniProtKB-EC"/>
</dbReference>
<comment type="function">
    <text evidence="14">Catalyzes the attachment of isoleucine to tRNA(Ile). As IleRS can inadvertently accommodate and process structurally similar amino acids such as valine, to avoid such errors it has two additional distinct tRNA(Ile)-dependent editing activities. One activity is designated as 'pretransfer' editing and involves the hydrolysis of activated Val-AMP. The other activity is designated 'posttransfer' editing and involves deacylation of mischarged Val-tRNA(Ile).</text>
</comment>
<evidence type="ECO:0000256" key="14">
    <source>
        <dbReference type="ARBA" id="ARBA00025217"/>
    </source>
</evidence>
<dbReference type="Pfam" id="PF00133">
    <property type="entry name" value="tRNA-synt_1"/>
    <property type="match status" value="1"/>
</dbReference>
<dbReference type="InterPro" id="IPR002300">
    <property type="entry name" value="aa-tRNA-synth_Ia"/>
</dbReference>
<protein>
    <recommendedName>
        <fullName evidence="5">isoleucine--tRNA ligase</fullName>
        <ecNumber evidence="5">6.1.1.5</ecNumber>
    </recommendedName>
</protein>
<evidence type="ECO:0000256" key="15">
    <source>
        <dbReference type="ARBA" id="ARBA00048359"/>
    </source>
</evidence>
<dbReference type="InterPro" id="IPR023586">
    <property type="entry name" value="Ile-tRNA-ligase_type2"/>
</dbReference>
<dbReference type="InterPro" id="IPR001412">
    <property type="entry name" value="aa-tRNA-synth_I_CS"/>
</dbReference>
<dbReference type="GO" id="GO:0006428">
    <property type="term" value="P:isoleucyl-tRNA aminoacylation"/>
    <property type="evidence" value="ECO:0007669"/>
    <property type="project" value="TreeGrafter"/>
</dbReference>
<evidence type="ECO:0000256" key="10">
    <source>
        <dbReference type="ARBA" id="ARBA00022833"/>
    </source>
</evidence>
<dbReference type="GO" id="GO:0005737">
    <property type="term" value="C:cytoplasm"/>
    <property type="evidence" value="ECO:0007669"/>
    <property type="project" value="UniProtKB-SubCell"/>
</dbReference>
<comment type="subcellular location">
    <subcellularLocation>
        <location evidence="2">Cytoplasm</location>
    </subcellularLocation>
</comment>
<dbReference type="InterPro" id="IPR014729">
    <property type="entry name" value="Rossmann-like_a/b/a_fold"/>
</dbReference>
<comment type="similarity">
    <text evidence="3">Belongs to the class-I aminoacyl-tRNA synthetase family. IleS type 2 subfamily.</text>
</comment>
<dbReference type="PROSITE" id="PS00178">
    <property type="entry name" value="AA_TRNA_LIGASE_I"/>
    <property type="match status" value="1"/>
</dbReference>
<dbReference type="GO" id="GO:0005524">
    <property type="term" value="F:ATP binding"/>
    <property type="evidence" value="ECO:0007669"/>
    <property type="project" value="UniProtKB-KW"/>
</dbReference>
<comment type="catalytic activity">
    <reaction evidence="15">
        <text>tRNA(Ile) + L-isoleucine + ATP = L-isoleucyl-tRNA(Ile) + AMP + diphosphate</text>
        <dbReference type="Rhea" id="RHEA:11060"/>
        <dbReference type="Rhea" id="RHEA-COMP:9666"/>
        <dbReference type="Rhea" id="RHEA-COMP:9695"/>
        <dbReference type="ChEBI" id="CHEBI:30616"/>
        <dbReference type="ChEBI" id="CHEBI:33019"/>
        <dbReference type="ChEBI" id="CHEBI:58045"/>
        <dbReference type="ChEBI" id="CHEBI:78442"/>
        <dbReference type="ChEBI" id="CHEBI:78528"/>
        <dbReference type="ChEBI" id="CHEBI:456215"/>
        <dbReference type="EC" id="6.1.1.5"/>
    </reaction>
</comment>
<evidence type="ECO:0000256" key="1">
    <source>
        <dbReference type="ARBA" id="ARBA00001947"/>
    </source>
</evidence>
<evidence type="ECO:0000256" key="3">
    <source>
        <dbReference type="ARBA" id="ARBA00007078"/>
    </source>
</evidence>
<dbReference type="RefSeq" id="WP_139214824.1">
    <property type="nucleotide sequence ID" value="NZ_FOTS01000062.1"/>
</dbReference>
<dbReference type="STRING" id="1123291.SAMN04490355_10621"/>
<evidence type="ECO:0000256" key="5">
    <source>
        <dbReference type="ARBA" id="ARBA00013165"/>
    </source>
</evidence>
<evidence type="ECO:0000313" key="18">
    <source>
        <dbReference type="Proteomes" id="UP000199520"/>
    </source>
</evidence>
<keyword evidence="6" id="KW-0963">Cytoplasm</keyword>
<comment type="subunit">
    <text evidence="4">Monomer.</text>
</comment>
<reference evidence="18" key="1">
    <citation type="submission" date="2016-10" db="EMBL/GenBank/DDBJ databases">
        <authorList>
            <person name="Varghese N."/>
            <person name="Submissions S."/>
        </authorList>
    </citation>
    <scope>NUCLEOTIDE SEQUENCE [LARGE SCALE GENOMIC DNA]</scope>
    <source>
        <strain evidence="18">DSM 13327</strain>
    </source>
</reference>
<evidence type="ECO:0000256" key="7">
    <source>
        <dbReference type="ARBA" id="ARBA00022598"/>
    </source>
</evidence>
<evidence type="ECO:0000256" key="13">
    <source>
        <dbReference type="ARBA" id="ARBA00023146"/>
    </source>
</evidence>
<evidence type="ECO:0000256" key="12">
    <source>
        <dbReference type="ARBA" id="ARBA00022917"/>
    </source>
</evidence>
<keyword evidence="8" id="KW-0479">Metal-binding</keyword>
<sequence length="212" mass="24888">MYKKVDPKNNFVEMEKSILTLWDEKDVIQKNFQMNEGNEYFTFYDGPPTANGAPHIGHVVTRVIKDLIPRYKVMKGYKVLRKAGWDTHGLPVELEVEKTLGISGKPEIEKYGVEKFIKKCKDSVFTYASQWKDMSERVAYWIDMDNPYVTYQNEYIESVWWSLRQLWDKELLYKGHKIVPYCPRCGTSLSSHEVAQGYKDVKDSSAYVKFRL</sequence>
<evidence type="ECO:0000256" key="9">
    <source>
        <dbReference type="ARBA" id="ARBA00022741"/>
    </source>
</evidence>
<evidence type="ECO:0000256" key="4">
    <source>
        <dbReference type="ARBA" id="ARBA00011245"/>
    </source>
</evidence>
<evidence type="ECO:0000256" key="8">
    <source>
        <dbReference type="ARBA" id="ARBA00022723"/>
    </source>
</evidence>
<dbReference type="Gene3D" id="3.40.50.620">
    <property type="entry name" value="HUPs"/>
    <property type="match status" value="1"/>
</dbReference>
<evidence type="ECO:0000256" key="11">
    <source>
        <dbReference type="ARBA" id="ARBA00022840"/>
    </source>
</evidence>
<feature type="non-terminal residue" evidence="17">
    <location>
        <position position="212"/>
    </location>
</feature>
<evidence type="ECO:0000256" key="2">
    <source>
        <dbReference type="ARBA" id="ARBA00004496"/>
    </source>
</evidence>
<organism evidence="17 18">
    <name type="scientific">Pelosinus propionicus DSM 13327</name>
    <dbReference type="NCBI Taxonomy" id="1123291"/>
    <lineage>
        <taxon>Bacteria</taxon>
        <taxon>Bacillati</taxon>
        <taxon>Bacillota</taxon>
        <taxon>Negativicutes</taxon>
        <taxon>Selenomonadales</taxon>
        <taxon>Sporomusaceae</taxon>
        <taxon>Pelosinus</taxon>
    </lineage>
</organism>
<gene>
    <name evidence="17" type="ORF">SAMN04490355_10621</name>
</gene>
<dbReference type="PANTHER" id="PTHR42780">
    <property type="entry name" value="SOLEUCYL-TRNA SYNTHETASE"/>
    <property type="match status" value="1"/>
</dbReference>
<feature type="domain" description="Aminoacyl-tRNA synthetase class Ia" evidence="16">
    <location>
        <begin position="18"/>
        <end position="202"/>
    </location>
</feature>
<evidence type="ECO:0000256" key="6">
    <source>
        <dbReference type="ARBA" id="ARBA00022490"/>
    </source>
</evidence>
<keyword evidence="12" id="KW-0648">Protein biosynthesis</keyword>
<keyword evidence="18" id="KW-1185">Reference proteome</keyword>
<accession>A0A1I4PDM2</accession>
<dbReference type="PANTHER" id="PTHR42780:SF1">
    <property type="entry name" value="ISOLEUCINE--TRNA LIGASE, CYTOPLASMIC"/>
    <property type="match status" value="1"/>
</dbReference>
<dbReference type="AlphaFoldDB" id="A0A1I4PDM2"/>
<dbReference type="OrthoDB" id="9810365at2"/>
<proteinExistence type="inferred from homology"/>
<name>A0A1I4PDM2_9FIRM</name>
<dbReference type="GO" id="GO:0046872">
    <property type="term" value="F:metal ion binding"/>
    <property type="evidence" value="ECO:0007669"/>
    <property type="project" value="UniProtKB-KW"/>
</dbReference>
<keyword evidence="7" id="KW-0436">Ligase</keyword>
<comment type="cofactor">
    <cofactor evidence="1">
        <name>Zn(2+)</name>
        <dbReference type="ChEBI" id="CHEBI:29105"/>
    </cofactor>
</comment>
<keyword evidence="13 17" id="KW-0030">Aminoacyl-tRNA synthetase</keyword>
<dbReference type="SUPFAM" id="SSF52374">
    <property type="entry name" value="Nucleotidylyl transferase"/>
    <property type="match status" value="1"/>
</dbReference>
<keyword evidence="10" id="KW-0862">Zinc</keyword>
<dbReference type="EMBL" id="FOTS01000062">
    <property type="protein sequence ID" value="SFM25874.1"/>
    <property type="molecule type" value="Genomic_DNA"/>
</dbReference>
<keyword evidence="9" id="KW-0547">Nucleotide-binding</keyword>
<evidence type="ECO:0000313" key="17">
    <source>
        <dbReference type="EMBL" id="SFM25874.1"/>
    </source>
</evidence>
<dbReference type="EC" id="6.1.1.5" evidence="5"/>
<dbReference type="FunFam" id="3.40.50.620:FF:000063">
    <property type="entry name" value="Isoleucine--tRNA ligase"/>
    <property type="match status" value="1"/>
</dbReference>
<evidence type="ECO:0000259" key="16">
    <source>
        <dbReference type="Pfam" id="PF00133"/>
    </source>
</evidence>
<dbReference type="Proteomes" id="UP000199520">
    <property type="component" value="Unassembled WGS sequence"/>
</dbReference>